<dbReference type="InterPro" id="IPR013216">
    <property type="entry name" value="Methyltransf_11"/>
</dbReference>
<gene>
    <name evidence="2" type="ORF">OHAE_2394</name>
</gene>
<dbReference type="RefSeq" id="WP_109369912.1">
    <property type="nucleotide sequence ID" value="NZ_OOFM01000005.1"/>
</dbReference>
<feature type="domain" description="Methyltransferase type 11" evidence="1">
    <location>
        <begin position="81"/>
        <end position="127"/>
    </location>
</feature>
<protein>
    <recommendedName>
        <fullName evidence="1">Methyltransferase type 11 domain-containing protein</fullName>
    </recommendedName>
</protein>
<dbReference type="GO" id="GO:0008757">
    <property type="term" value="F:S-adenosylmethionine-dependent methyltransferase activity"/>
    <property type="evidence" value="ECO:0007669"/>
    <property type="project" value="InterPro"/>
</dbReference>
<sequence>MDISENSRDPYKDRKSIEFSFRAKRFAHIRKLIEAALAEKPEGEKVEILDLGGSEKYWLIGEDFIEANRDRLHFTLINPEKQEEKDTGTFTFLVGDATDPALFAGRTFDVVHSNSVIEHVGDWAAITRFAENTRRLGKRYYMQTPNYWFPYEPHFRFIGFQWLPVAVRIWLMTKMRLGFFERQKSADDARFHVESIRLLTTGQVRKLFPDGRIEFEKIAGLAKSILAIRD</sequence>
<evidence type="ECO:0000259" key="1">
    <source>
        <dbReference type="Pfam" id="PF08241"/>
    </source>
</evidence>
<evidence type="ECO:0000313" key="3">
    <source>
        <dbReference type="Proteomes" id="UP000246073"/>
    </source>
</evidence>
<dbReference type="AlphaFoldDB" id="A0A2P9HQU8"/>
<dbReference type="CDD" id="cd02440">
    <property type="entry name" value="AdoMet_MTases"/>
    <property type="match status" value="1"/>
</dbReference>
<reference evidence="3" key="1">
    <citation type="submission" date="2017-12" db="EMBL/GenBank/DDBJ databases">
        <authorList>
            <person name="Diaz M."/>
        </authorList>
    </citation>
    <scope>NUCLEOTIDE SEQUENCE [LARGE SCALE GENOMIC DNA]</scope>
    <source>
        <strain evidence="3">FI11154</strain>
    </source>
</reference>
<organism evidence="2 3">
    <name type="scientific">Ochrobactrum soli</name>
    <dbReference type="NCBI Taxonomy" id="2448455"/>
    <lineage>
        <taxon>Bacteria</taxon>
        <taxon>Pseudomonadati</taxon>
        <taxon>Pseudomonadota</taxon>
        <taxon>Alphaproteobacteria</taxon>
        <taxon>Hyphomicrobiales</taxon>
        <taxon>Brucellaceae</taxon>
        <taxon>Brucella/Ochrobactrum group</taxon>
        <taxon>Ochrobactrum</taxon>
    </lineage>
</organism>
<evidence type="ECO:0000313" key="2">
    <source>
        <dbReference type="EMBL" id="SPL66527.1"/>
    </source>
</evidence>
<name>A0A2P9HQU8_9HYPH</name>
<dbReference type="EMBL" id="OOFM01000005">
    <property type="protein sequence ID" value="SPL66527.1"/>
    <property type="molecule type" value="Genomic_DNA"/>
</dbReference>
<accession>A0A2P9HQU8</accession>
<dbReference type="Gene3D" id="3.40.50.150">
    <property type="entry name" value="Vaccinia Virus protein VP39"/>
    <property type="match status" value="1"/>
</dbReference>
<dbReference type="Proteomes" id="UP000246073">
    <property type="component" value="Unassembled WGS sequence"/>
</dbReference>
<proteinExistence type="predicted"/>
<dbReference type="InterPro" id="IPR029063">
    <property type="entry name" value="SAM-dependent_MTases_sf"/>
</dbReference>
<dbReference type="SUPFAM" id="SSF53335">
    <property type="entry name" value="S-adenosyl-L-methionine-dependent methyltransferases"/>
    <property type="match status" value="1"/>
</dbReference>
<dbReference type="Pfam" id="PF08241">
    <property type="entry name" value="Methyltransf_11"/>
    <property type="match status" value="1"/>
</dbReference>